<keyword evidence="3" id="KW-1185">Reference proteome</keyword>
<feature type="region of interest" description="Disordered" evidence="1">
    <location>
        <begin position="493"/>
        <end position="528"/>
    </location>
</feature>
<reference evidence="2 3" key="1">
    <citation type="submission" date="2024-02" db="EMBL/GenBank/DDBJ databases">
        <title>A draft genome for the cacao thread blight pathogen Marasmius crinis-equi.</title>
        <authorList>
            <person name="Cohen S.P."/>
            <person name="Baruah I.K."/>
            <person name="Amoako-Attah I."/>
            <person name="Bukari Y."/>
            <person name="Meinhardt L.W."/>
            <person name="Bailey B.A."/>
        </authorList>
    </citation>
    <scope>NUCLEOTIDE SEQUENCE [LARGE SCALE GENOMIC DNA]</scope>
    <source>
        <strain evidence="2 3">GH-76</strain>
    </source>
</reference>
<sequence>MSSDPVSSLHILEMALSSLPQHQQDVFLSRLARSRQMEDVSEGTHGTPEQKYSESKFVEEGRQRPDIDPRGTVYPSLTVAQGMEALCRAITASTSVHARAPSYAGLRPQPLDVWAGKYVHKAEARLPGHSPAGRAEGEPSQSPKTVDHRVYPRAVVPGDGGVEGNHREVKVEVDLYVKDCRTGWQRSHPSRLPEIMLQVDCEEDTTLFSHIALSPRAVCSLVDWAEQNGFLPENVTDLGHVALFTGDPNVLDGLLEREYALNVGQLQRCGGDCFPTCPGVVADPAFSRVACPQNHLRRAWWSALAAIDLPRVYGEGGVLFRAVWTLMRYPVSHGSPGGNSSSPAVALQADAKRKRELSPSPAEGNRQRRKRTSVGTDEQQVERMLQALAGDPILIKIRELGKKSPKVTWNEWITFAMWFWERRRSVVNENGLEYPPRLWSDPRLTHHGENWLRPLEKAGKLIHGLGGPKAVPDPGDRFPEYPGVDSFLKHLTGLMRQKQTGSPDGKQGASEERHAKRVQQEGGRIASN</sequence>
<evidence type="ECO:0000313" key="2">
    <source>
        <dbReference type="EMBL" id="KAL0570635.1"/>
    </source>
</evidence>
<gene>
    <name evidence="2" type="ORF">V5O48_011333</name>
</gene>
<evidence type="ECO:0000313" key="3">
    <source>
        <dbReference type="Proteomes" id="UP001465976"/>
    </source>
</evidence>
<dbReference type="Proteomes" id="UP001465976">
    <property type="component" value="Unassembled WGS sequence"/>
</dbReference>
<protein>
    <submittedName>
        <fullName evidence="2">Uncharacterized protein</fullName>
    </submittedName>
</protein>
<feature type="region of interest" description="Disordered" evidence="1">
    <location>
        <begin position="333"/>
        <end position="379"/>
    </location>
</feature>
<feature type="compositionally biased region" description="Low complexity" evidence="1">
    <location>
        <begin position="333"/>
        <end position="343"/>
    </location>
</feature>
<organism evidence="2 3">
    <name type="scientific">Marasmius crinis-equi</name>
    <dbReference type="NCBI Taxonomy" id="585013"/>
    <lineage>
        <taxon>Eukaryota</taxon>
        <taxon>Fungi</taxon>
        <taxon>Dikarya</taxon>
        <taxon>Basidiomycota</taxon>
        <taxon>Agaricomycotina</taxon>
        <taxon>Agaricomycetes</taxon>
        <taxon>Agaricomycetidae</taxon>
        <taxon>Agaricales</taxon>
        <taxon>Marasmiineae</taxon>
        <taxon>Marasmiaceae</taxon>
        <taxon>Marasmius</taxon>
    </lineage>
</organism>
<proteinExistence type="predicted"/>
<feature type="compositionally biased region" description="Basic and acidic residues" evidence="1">
    <location>
        <begin position="51"/>
        <end position="69"/>
    </location>
</feature>
<accession>A0ABR3F5X7</accession>
<comment type="caution">
    <text evidence="2">The sequence shown here is derived from an EMBL/GenBank/DDBJ whole genome shotgun (WGS) entry which is preliminary data.</text>
</comment>
<evidence type="ECO:0000256" key="1">
    <source>
        <dbReference type="SAM" id="MobiDB-lite"/>
    </source>
</evidence>
<name>A0ABR3F5X7_9AGAR</name>
<feature type="region of interest" description="Disordered" evidence="1">
    <location>
        <begin position="127"/>
        <end position="149"/>
    </location>
</feature>
<feature type="region of interest" description="Disordered" evidence="1">
    <location>
        <begin position="35"/>
        <end position="72"/>
    </location>
</feature>
<dbReference type="EMBL" id="JBAHYK010000898">
    <property type="protein sequence ID" value="KAL0570635.1"/>
    <property type="molecule type" value="Genomic_DNA"/>
</dbReference>